<keyword evidence="1" id="KW-0472">Membrane</keyword>
<organism evidence="2 3">
    <name type="scientific">Bimuria novae-zelandiae CBS 107.79</name>
    <dbReference type="NCBI Taxonomy" id="1447943"/>
    <lineage>
        <taxon>Eukaryota</taxon>
        <taxon>Fungi</taxon>
        <taxon>Dikarya</taxon>
        <taxon>Ascomycota</taxon>
        <taxon>Pezizomycotina</taxon>
        <taxon>Dothideomycetes</taxon>
        <taxon>Pleosporomycetidae</taxon>
        <taxon>Pleosporales</taxon>
        <taxon>Massarineae</taxon>
        <taxon>Didymosphaeriaceae</taxon>
        <taxon>Bimuria</taxon>
    </lineage>
</organism>
<dbReference type="Proteomes" id="UP000800036">
    <property type="component" value="Unassembled WGS sequence"/>
</dbReference>
<evidence type="ECO:0000313" key="3">
    <source>
        <dbReference type="Proteomes" id="UP000800036"/>
    </source>
</evidence>
<accession>A0A6A5W4D2</accession>
<feature type="transmembrane region" description="Helical" evidence="1">
    <location>
        <begin position="78"/>
        <end position="99"/>
    </location>
</feature>
<gene>
    <name evidence="2" type="ORF">BU23DRAFT_522398</name>
</gene>
<feature type="transmembrane region" description="Helical" evidence="1">
    <location>
        <begin position="12"/>
        <end position="32"/>
    </location>
</feature>
<protein>
    <submittedName>
        <fullName evidence="2">Uncharacterized protein</fullName>
    </submittedName>
</protein>
<evidence type="ECO:0000256" key="1">
    <source>
        <dbReference type="SAM" id="Phobius"/>
    </source>
</evidence>
<proteinExistence type="predicted"/>
<keyword evidence="3" id="KW-1185">Reference proteome</keyword>
<keyword evidence="1" id="KW-0812">Transmembrane</keyword>
<feature type="transmembrane region" description="Helical" evidence="1">
    <location>
        <begin position="53"/>
        <end position="72"/>
    </location>
</feature>
<reference evidence="2" key="1">
    <citation type="journal article" date="2020" name="Stud. Mycol.">
        <title>101 Dothideomycetes genomes: a test case for predicting lifestyles and emergence of pathogens.</title>
        <authorList>
            <person name="Haridas S."/>
            <person name="Albert R."/>
            <person name="Binder M."/>
            <person name="Bloem J."/>
            <person name="Labutti K."/>
            <person name="Salamov A."/>
            <person name="Andreopoulos B."/>
            <person name="Baker S."/>
            <person name="Barry K."/>
            <person name="Bills G."/>
            <person name="Bluhm B."/>
            <person name="Cannon C."/>
            <person name="Castanera R."/>
            <person name="Culley D."/>
            <person name="Daum C."/>
            <person name="Ezra D."/>
            <person name="Gonzalez J."/>
            <person name="Henrissat B."/>
            <person name="Kuo A."/>
            <person name="Liang C."/>
            <person name="Lipzen A."/>
            <person name="Lutzoni F."/>
            <person name="Magnuson J."/>
            <person name="Mondo S."/>
            <person name="Nolan M."/>
            <person name="Ohm R."/>
            <person name="Pangilinan J."/>
            <person name="Park H.-J."/>
            <person name="Ramirez L."/>
            <person name="Alfaro M."/>
            <person name="Sun H."/>
            <person name="Tritt A."/>
            <person name="Yoshinaga Y."/>
            <person name="Zwiers L.-H."/>
            <person name="Turgeon B."/>
            <person name="Goodwin S."/>
            <person name="Spatafora J."/>
            <person name="Crous P."/>
            <person name="Grigoriev I."/>
        </authorList>
    </citation>
    <scope>NUCLEOTIDE SEQUENCE</scope>
    <source>
        <strain evidence="2">CBS 107.79</strain>
    </source>
</reference>
<name>A0A6A5W4D2_9PLEO</name>
<evidence type="ECO:0000313" key="2">
    <source>
        <dbReference type="EMBL" id="KAF1980347.1"/>
    </source>
</evidence>
<keyword evidence="1" id="KW-1133">Transmembrane helix</keyword>
<dbReference type="OrthoDB" id="2989864at2759"/>
<dbReference type="EMBL" id="ML976656">
    <property type="protein sequence ID" value="KAF1980347.1"/>
    <property type="molecule type" value="Genomic_DNA"/>
</dbReference>
<sequence length="129" mass="14246">MPFPFPLHHLPALFIITTTTLGSAAALLNTPWCMREFGLPERLVRSREAQSVFLLNNGRTFTIGVLLAVFYLRGEYEVVDTILAAVGGILGVTDAVVVWKEGMKRMAVFRLGMSWTLAGWGWCGGTEGW</sequence>
<dbReference type="InterPro" id="IPR025363">
    <property type="entry name" value="DUF4267"/>
</dbReference>
<dbReference type="Pfam" id="PF14087">
    <property type="entry name" value="DUF4267"/>
    <property type="match status" value="1"/>
</dbReference>
<dbReference type="AlphaFoldDB" id="A0A6A5W4D2"/>